<dbReference type="RefSeq" id="WP_073708445.1">
    <property type="nucleotide sequence ID" value="NZ_MQSV01000001.1"/>
</dbReference>
<accession>A0A1Q5PPT6</accession>
<comment type="similarity">
    <text evidence="1">Belongs to the sulfatase family.</text>
</comment>
<feature type="domain" description="Sulfatase N-terminal" evidence="5">
    <location>
        <begin position="5"/>
        <end position="337"/>
    </location>
</feature>
<gene>
    <name evidence="6" type="ORF">BSR29_00935</name>
</gene>
<dbReference type="PANTHER" id="PTHR42693:SF53">
    <property type="entry name" value="ENDO-4-O-SULFATASE"/>
    <property type="match status" value="1"/>
</dbReference>
<keyword evidence="7" id="KW-1185">Reference proteome</keyword>
<evidence type="ECO:0000313" key="7">
    <source>
        <dbReference type="Proteomes" id="UP000186785"/>
    </source>
</evidence>
<dbReference type="OrthoDB" id="9777306at2"/>
<protein>
    <submittedName>
        <fullName evidence="6">Phosphodiesterase</fullName>
    </submittedName>
</protein>
<dbReference type="Gene3D" id="3.40.720.10">
    <property type="entry name" value="Alkaline Phosphatase, subunit A"/>
    <property type="match status" value="1"/>
</dbReference>
<dbReference type="EMBL" id="MQSV01000001">
    <property type="protein sequence ID" value="OKL49554.1"/>
    <property type="molecule type" value="Genomic_DNA"/>
</dbReference>
<organism evidence="6 7">
    <name type="scientific">Boudabousia liubingyangii</name>
    <dbReference type="NCBI Taxonomy" id="1921764"/>
    <lineage>
        <taxon>Bacteria</taxon>
        <taxon>Bacillati</taxon>
        <taxon>Actinomycetota</taxon>
        <taxon>Actinomycetes</taxon>
        <taxon>Actinomycetales</taxon>
        <taxon>Actinomycetaceae</taxon>
        <taxon>Boudabousia</taxon>
    </lineage>
</organism>
<dbReference type="GO" id="GO:0046872">
    <property type="term" value="F:metal ion binding"/>
    <property type="evidence" value="ECO:0007669"/>
    <property type="project" value="UniProtKB-KW"/>
</dbReference>
<proteinExistence type="inferred from homology"/>
<keyword evidence="3" id="KW-0378">Hydrolase</keyword>
<name>A0A1Q5PPT6_9ACTO</name>
<dbReference type="Proteomes" id="UP000186785">
    <property type="component" value="Unassembled WGS sequence"/>
</dbReference>
<evidence type="ECO:0000256" key="4">
    <source>
        <dbReference type="ARBA" id="ARBA00022837"/>
    </source>
</evidence>
<dbReference type="Pfam" id="PF00884">
    <property type="entry name" value="Sulfatase"/>
    <property type="match status" value="1"/>
</dbReference>
<dbReference type="PROSITE" id="PS00523">
    <property type="entry name" value="SULFATASE_1"/>
    <property type="match status" value="1"/>
</dbReference>
<comment type="caution">
    <text evidence="6">The sequence shown here is derived from an EMBL/GenBank/DDBJ whole genome shotgun (WGS) entry which is preliminary data.</text>
</comment>
<dbReference type="InterPro" id="IPR024607">
    <property type="entry name" value="Sulfatase_CS"/>
</dbReference>
<evidence type="ECO:0000256" key="3">
    <source>
        <dbReference type="ARBA" id="ARBA00022801"/>
    </source>
</evidence>
<keyword evidence="2" id="KW-0479">Metal-binding</keyword>
<dbReference type="SUPFAM" id="SSF53649">
    <property type="entry name" value="Alkaline phosphatase-like"/>
    <property type="match status" value="1"/>
</dbReference>
<evidence type="ECO:0000256" key="1">
    <source>
        <dbReference type="ARBA" id="ARBA00008779"/>
    </source>
</evidence>
<evidence type="ECO:0000256" key="2">
    <source>
        <dbReference type="ARBA" id="ARBA00022723"/>
    </source>
</evidence>
<dbReference type="GO" id="GO:0004065">
    <property type="term" value="F:arylsulfatase activity"/>
    <property type="evidence" value="ECO:0007669"/>
    <property type="project" value="TreeGrafter"/>
</dbReference>
<dbReference type="STRING" id="1921764.BSR28_01585"/>
<dbReference type="InterPro" id="IPR050738">
    <property type="entry name" value="Sulfatase"/>
</dbReference>
<evidence type="ECO:0000259" key="5">
    <source>
        <dbReference type="Pfam" id="PF00884"/>
    </source>
</evidence>
<sequence length="506" mass="56300">MNTRPNFLVVMTDDQGPWALPQYTPELMMPNLVNLMQQSTEFTQFYCASPVCSPARASLLTGRMPSAHGVLDWLFGERYEGAFEDLYLEGLHTTPELLGNSGYQCGMSGKWHVGSSQEKAPGFDFWYAHRIGGGPYYNAPIWDVNGQKAKEPRYFTDAVTEEADNFLRTRTSQQPFYLQVNYTAPHDPWLNGNHPQDLLDLYAGQDFPSIPRLDPHPWVHPRRDDFEGAFKDPIPRIQGYFAALSGVDRGLGKLLQTLEDTGQADNTVVIFMADNGYSLGHHGFWGKGNGTYPMNFWECSVKVPFIIHLPGQTQSQKVEHPVSATSLHPTLCALAGVEVPEDPLAAGSNFAPLLQAEGVRADLLAASPESAGAEGDLPAAKVPAVTAALGANDERDGAVFIYEEYGGGRMVAQGPWKLVDRYRGPRELYNLEADPDEQQNLIGDAGYQVVESELVGLLHDWFKGHETEELSGFHRRVYGRGQYHPLWRQLSDEETFKPHPDMTDIV</sequence>
<dbReference type="InterPro" id="IPR017850">
    <property type="entry name" value="Alkaline_phosphatase_core_sf"/>
</dbReference>
<reference evidence="6 7" key="1">
    <citation type="submission" date="2016-11" db="EMBL/GenBank/DDBJ databases">
        <title>Actinomyces gypaetusis sp. nov. isolated from the vulture Gypaetus barbatus in Qinghai Tibet Plateau China.</title>
        <authorList>
            <person name="Meng X."/>
        </authorList>
    </citation>
    <scope>NUCLEOTIDE SEQUENCE [LARGE SCALE GENOMIC DNA]</scope>
    <source>
        <strain evidence="6 7">VUL4_2</strain>
    </source>
</reference>
<evidence type="ECO:0000313" key="6">
    <source>
        <dbReference type="EMBL" id="OKL49554.1"/>
    </source>
</evidence>
<dbReference type="AlphaFoldDB" id="A0A1Q5PPT6"/>
<dbReference type="PANTHER" id="PTHR42693">
    <property type="entry name" value="ARYLSULFATASE FAMILY MEMBER"/>
    <property type="match status" value="1"/>
</dbReference>
<dbReference type="InterPro" id="IPR000917">
    <property type="entry name" value="Sulfatase_N"/>
</dbReference>
<keyword evidence="4" id="KW-0106">Calcium</keyword>